<feature type="compositionally biased region" description="Basic residues" evidence="1">
    <location>
        <begin position="45"/>
        <end position="60"/>
    </location>
</feature>
<feature type="non-terminal residue" evidence="2">
    <location>
        <position position="214"/>
    </location>
</feature>
<evidence type="ECO:0000313" key="2">
    <source>
        <dbReference type="EMBL" id="CAK0789209.1"/>
    </source>
</evidence>
<feature type="region of interest" description="Disordered" evidence="1">
    <location>
        <begin position="1"/>
        <end position="214"/>
    </location>
</feature>
<feature type="compositionally biased region" description="Low complexity" evidence="1">
    <location>
        <begin position="164"/>
        <end position="184"/>
    </location>
</feature>
<comment type="caution">
    <text evidence="2">The sequence shown here is derived from an EMBL/GenBank/DDBJ whole genome shotgun (WGS) entry which is preliminary data.</text>
</comment>
<evidence type="ECO:0000313" key="3">
    <source>
        <dbReference type="Proteomes" id="UP001189429"/>
    </source>
</evidence>
<feature type="compositionally biased region" description="Basic and acidic residues" evidence="1">
    <location>
        <begin position="188"/>
        <end position="204"/>
    </location>
</feature>
<evidence type="ECO:0000256" key="1">
    <source>
        <dbReference type="SAM" id="MobiDB-lite"/>
    </source>
</evidence>
<feature type="compositionally biased region" description="Basic and acidic residues" evidence="1">
    <location>
        <begin position="1"/>
        <end position="13"/>
    </location>
</feature>
<dbReference type="EMBL" id="CAUYUJ010000195">
    <property type="protein sequence ID" value="CAK0789209.1"/>
    <property type="molecule type" value="Genomic_DNA"/>
</dbReference>
<name>A0ABN9P8Y6_9DINO</name>
<feature type="compositionally biased region" description="Basic residues" evidence="1">
    <location>
        <begin position="113"/>
        <end position="127"/>
    </location>
</feature>
<proteinExistence type="predicted"/>
<feature type="compositionally biased region" description="Basic residues" evidence="1">
    <location>
        <begin position="145"/>
        <end position="157"/>
    </location>
</feature>
<feature type="compositionally biased region" description="Polar residues" evidence="1">
    <location>
        <begin position="205"/>
        <end position="214"/>
    </location>
</feature>
<protein>
    <submittedName>
        <fullName evidence="2">Uncharacterized protein</fullName>
    </submittedName>
</protein>
<feature type="non-terminal residue" evidence="2">
    <location>
        <position position="1"/>
    </location>
</feature>
<organism evidence="2 3">
    <name type="scientific">Prorocentrum cordatum</name>
    <dbReference type="NCBI Taxonomy" id="2364126"/>
    <lineage>
        <taxon>Eukaryota</taxon>
        <taxon>Sar</taxon>
        <taxon>Alveolata</taxon>
        <taxon>Dinophyceae</taxon>
        <taxon>Prorocentrales</taxon>
        <taxon>Prorocentraceae</taxon>
        <taxon>Prorocentrum</taxon>
    </lineage>
</organism>
<gene>
    <name evidence="2" type="ORF">PCOR1329_LOCUS844</name>
</gene>
<keyword evidence="3" id="KW-1185">Reference proteome</keyword>
<sequence>RGRGDAARPRGHQEQASAAGGGGHLLRRERQRAHGAPDAPGALRRPGRAGRRVHQRHAAHRPPQGAADARCPRQQHGPGGRPRRRGRAAALHAGARGGRGRAAGRRRPDGRGQRRRGRGGGRRRHARGGAVAAQHAARLGGLPAHARRRGGRQRGRGRQGPGGAAADRAGAVPAVQAVSEAVAAQTEGWRDRPRDCEHLVRDSRPLQQVALQSG</sequence>
<dbReference type="Proteomes" id="UP001189429">
    <property type="component" value="Unassembled WGS sequence"/>
</dbReference>
<accession>A0ABN9P8Y6</accession>
<reference evidence="2" key="1">
    <citation type="submission" date="2023-10" db="EMBL/GenBank/DDBJ databases">
        <authorList>
            <person name="Chen Y."/>
            <person name="Shah S."/>
            <person name="Dougan E. K."/>
            <person name="Thang M."/>
            <person name="Chan C."/>
        </authorList>
    </citation>
    <scope>NUCLEOTIDE SEQUENCE [LARGE SCALE GENOMIC DNA]</scope>
</reference>
<feature type="compositionally biased region" description="Low complexity" evidence="1">
    <location>
        <begin position="128"/>
        <end position="141"/>
    </location>
</feature>